<evidence type="ECO:0000256" key="2">
    <source>
        <dbReference type="ARBA" id="ARBA00022516"/>
    </source>
</evidence>
<dbReference type="FunFam" id="3.40.50.620:FF:000147">
    <property type="entry name" value="Cholinephosphate cytidylyltransferase"/>
    <property type="match status" value="1"/>
</dbReference>
<evidence type="ECO:0000256" key="3">
    <source>
        <dbReference type="ARBA" id="ARBA00022553"/>
    </source>
</evidence>
<dbReference type="InterPro" id="IPR004821">
    <property type="entry name" value="Cyt_trans-like"/>
</dbReference>
<evidence type="ECO:0000256" key="1">
    <source>
        <dbReference type="ARBA" id="ARBA00010101"/>
    </source>
</evidence>
<dbReference type="PANTHER" id="PTHR10739:SF13">
    <property type="entry name" value="CHOLINE-PHOSPHATE CYTIDYLYLTRANSFERASE"/>
    <property type="match status" value="1"/>
</dbReference>
<gene>
    <name evidence="14" type="ORF">OGATHE_000988</name>
</gene>
<keyword evidence="5" id="KW-0548">Nucleotidyltransferase</keyword>
<organism evidence="14 15">
    <name type="scientific">Ogataea polymorpha</name>
    <dbReference type="NCBI Taxonomy" id="460523"/>
    <lineage>
        <taxon>Eukaryota</taxon>
        <taxon>Fungi</taxon>
        <taxon>Dikarya</taxon>
        <taxon>Ascomycota</taxon>
        <taxon>Saccharomycotina</taxon>
        <taxon>Pichiomycetes</taxon>
        <taxon>Pichiales</taxon>
        <taxon>Pichiaceae</taxon>
        <taxon>Ogataea</taxon>
    </lineage>
</organism>
<dbReference type="GO" id="GO:0004105">
    <property type="term" value="F:choline-phosphate cytidylyltransferase activity"/>
    <property type="evidence" value="ECO:0007669"/>
    <property type="project" value="UniProtKB-EC"/>
</dbReference>
<protein>
    <recommendedName>
        <fullName evidence="9">choline-phosphate cytidylyltransferase</fullName>
        <ecNumber evidence="9">2.7.7.15</ecNumber>
    </recommendedName>
    <alternativeName>
        <fullName evidence="10">CTP:phosphocholine cytidylyltransferase</fullName>
    </alternativeName>
    <alternativeName>
        <fullName evidence="11">Phosphorylcholine transferase</fullName>
    </alternativeName>
</protein>
<dbReference type="InterPro" id="IPR045049">
    <property type="entry name" value="Pcy1-like"/>
</dbReference>
<feature type="compositionally biased region" description="Basic and acidic residues" evidence="12">
    <location>
        <begin position="71"/>
        <end position="83"/>
    </location>
</feature>
<feature type="compositionally biased region" description="Polar residues" evidence="12">
    <location>
        <begin position="316"/>
        <end position="332"/>
    </location>
</feature>
<comment type="caution">
    <text evidence="14">The sequence shown here is derived from an EMBL/GenBank/DDBJ whole genome shotgun (WGS) entry which is preliminary data.</text>
</comment>
<dbReference type="PROSITE" id="PS50206">
    <property type="entry name" value="RHODANESE_3"/>
    <property type="match status" value="1"/>
</dbReference>
<keyword evidence="8" id="KW-1208">Phospholipid metabolism</keyword>
<comment type="similarity">
    <text evidence="1">Belongs to the cytidylyltransferase family.</text>
</comment>
<feature type="region of interest" description="Disordered" evidence="12">
    <location>
        <begin position="1"/>
        <end position="24"/>
    </location>
</feature>
<name>A0A9P8PSH2_9ASCO</name>
<dbReference type="CDD" id="cd02174">
    <property type="entry name" value="CCT"/>
    <property type="match status" value="1"/>
</dbReference>
<evidence type="ECO:0000256" key="6">
    <source>
        <dbReference type="ARBA" id="ARBA00023098"/>
    </source>
</evidence>
<keyword evidence="3" id="KW-0597">Phosphoprotein</keyword>
<dbReference type="SUPFAM" id="SSF52374">
    <property type="entry name" value="Nucleotidylyl transferase"/>
    <property type="match status" value="1"/>
</dbReference>
<evidence type="ECO:0000256" key="9">
    <source>
        <dbReference type="ARBA" id="ARBA00026101"/>
    </source>
</evidence>
<accession>A0A9P8PSH2</accession>
<evidence type="ECO:0000256" key="4">
    <source>
        <dbReference type="ARBA" id="ARBA00022679"/>
    </source>
</evidence>
<feature type="region of interest" description="Disordered" evidence="12">
    <location>
        <begin position="39"/>
        <end position="83"/>
    </location>
</feature>
<dbReference type="InterPro" id="IPR036873">
    <property type="entry name" value="Rhodanese-like_dom_sf"/>
</dbReference>
<dbReference type="InterPro" id="IPR001763">
    <property type="entry name" value="Rhodanese-like_dom"/>
</dbReference>
<keyword evidence="6" id="KW-0443">Lipid metabolism</keyword>
<feature type="region of interest" description="Disordered" evidence="12">
    <location>
        <begin position="362"/>
        <end position="384"/>
    </location>
</feature>
<keyword evidence="15" id="KW-1185">Reference proteome</keyword>
<dbReference type="Gene3D" id="3.40.250.10">
    <property type="entry name" value="Rhodanese-like domain"/>
    <property type="match status" value="1"/>
</dbReference>
<dbReference type="NCBIfam" id="TIGR00125">
    <property type="entry name" value="cyt_tran_rel"/>
    <property type="match status" value="1"/>
</dbReference>
<feature type="compositionally biased region" description="Polar residues" evidence="12">
    <location>
        <begin position="1"/>
        <end position="15"/>
    </location>
</feature>
<evidence type="ECO:0000259" key="13">
    <source>
        <dbReference type="PROSITE" id="PS50206"/>
    </source>
</evidence>
<dbReference type="GO" id="GO:0005635">
    <property type="term" value="C:nuclear envelope"/>
    <property type="evidence" value="ECO:0007669"/>
    <property type="project" value="TreeGrafter"/>
</dbReference>
<feature type="compositionally biased region" description="Basic residues" evidence="12">
    <location>
        <begin position="370"/>
        <end position="381"/>
    </location>
</feature>
<dbReference type="Gene3D" id="3.40.50.620">
    <property type="entry name" value="HUPs"/>
    <property type="match status" value="1"/>
</dbReference>
<evidence type="ECO:0000256" key="12">
    <source>
        <dbReference type="SAM" id="MobiDB-lite"/>
    </source>
</evidence>
<dbReference type="Proteomes" id="UP000788993">
    <property type="component" value="Unassembled WGS sequence"/>
</dbReference>
<dbReference type="AlphaFoldDB" id="A0A9P8PSH2"/>
<evidence type="ECO:0000256" key="11">
    <source>
        <dbReference type="ARBA" id="ARBA00080967"/>
    </source>
</evidence>
<dbReference type="InterPro" id="IPR014729">
    <property type="entry name" value="Rossmann-like_a/b/a_fold"/>
</dbReference>
<feature type="domain" description="Rhodanese" evidence="13">
    <location>
        <begin position="397"/>
        <end position="498"/>
    </location>
</feature>
<dbReference type="SUPFAM" id="SSF52821">
    <property type="entry name" value="Rhodanese/Cell cycle control phosphatase"/>
    <property type="match status" value="1"/>
</dbReference>
<dbReference type="Pfam" id="PF01467">
    <property type="entry name" value="CTP_transf_like"/>
    <property type="match status" value="1"/>
</dbReference>
<dbReference type="EMBL" id="JAEUBD010000108">
    <property type="protein sequence ID" value="KAH3677513.1"/>
    <property type="molecule type" value="Genomic_DNA"/>
</dbReference>
<evidence type="ECO:0000256" key="7">
    <source>
        <dbReference type="ARBA" id="ARBA00023209"/>
    </source>
</evidence>
<dbReference type="GO" id="GO:0031210">
    <property type="term" value="F:phosphatidylcholine binding"/>
    <property type="evidence" value="ECO:0007669"/>
    <property type="project" value="TreeGrafter"/>
</dbReference>
<feature type="compositionally biased region" description="Basic and acidic residues" evidence="12">
    <location>
        <begin position="45"/>
        <end position="59"/>
    </location>
</feature>
<proteinExistence type="inferred from homology"/>
<dbReference type="Pfam" id="PF00581">
    <property type="entry name" value="Rhodanese"/>
    <property type="match status" value="1"/>
</dbReference>
<dbReference type="EC" id="2.7.7.15" evidence="9"/>
<dbReference type="PANTHER" id="PTHR10739">
    <property type="entry name" value="CYTIDYLYLTRANSFERASE"/>
    <property type="match status" value="1"/>
</dbReference>
<evidence type="ECO:0000256" key="10">
    <source>
        <dbReference type="ARBA" id="ARBA00076205"/>
    </source>
</evidence>
<sequence length="509" mass="58900">MTSKDQSARSTSPTGENALKRTLSMNSLIKTDSFTKLFKKSNKRSRSEDSDLDDIEAKLDIQASKKPRTRSSKEEEEFRRKEKEYDELLPPEYRKFRPKGFKLNLPPEDRPVRIYADGVFDLFHLGHMRQLEQCKKAFPNVTLVVGIPNDEETHKRKGLTVLTDKQRYETLRHCKWVDEVVEDAPWILNMKFLKDHKIDYCAHDDLPYQAQGIDDIYKPMKEAGMFLATQRTEGISTSDIITKIIRDYDKYLMRNFARGATRKELNVSWLKKNELDFKKQINDFRSYWKRTNDSLNSASRDLYTEVREFLKRRNETSPGQSPADSFASKFNGNGLGRTNSRRSLIENFKDWVARDSHSEFESDEEEKPVVTKRGRKVKKPAKPTTLRQWFSQKSTNHGSRFVVVDVRDSDYIGGHIKSSLHIPSSSVGSHCQTILDEISKNKADSVVFHCALSQQRGPSAAMKFMRFLADLESAPDLKIYVLRGGFVKWQELYGNDSEVTEGYEPSLWS</sequence>
<evidence type="ECO:0000256" key="8">
    <source>
        <dbReference type="ARBA" id="ARBA00023264"/>
    </source>
</evidence>
<dbReference type="InterPro" id="IPR041723">
    <property type="entry name" value="CCT"/>
</dbReference>
<reference evidence="14" key="2">
    <citation type="submission" date="2021-01" db="EMBL/GenBank/DDBJ databases">
        <authorList>
            <person name="Schikora-Tamarit M.A."/>
        </authorList>
    </citation>
    <scope>NUCLEOTIDE SEQUENCE</scope>
    <source>
        <strain evidence="14">NCAIM Y.01608</strain>
    </source>
</reference>
<feature type="region of interest" description="Disordered" evidence="12">
    <location>
        <begin position="313"/>
        <end position="332"/>
    </location>
</feature>
<keyword evidence="2" id="KW-0444">Lipid biosynthesis</keyword>
<reference evidence="14" key="1">
    <citation type="journal article" date="2021" name="Open Biol.">
        <title>Shared evolutionary footprints suggest mitochondrial oxidative damage underlies multiple complex I losses in fungi.</title>
        <authorList>
            <person name="Schikora-Tamarit M.A."/>
            <person name="Marcet-Houben M."/>
            <person name="Nosek J."/>
            <person name="Gabaldon T."/>
        </authorList>
    </citation>
    <scope>NUCLEOTIDE SEQUENCE</scope>
    <source>
        <strain evidence="14">NCAIM Y.01608</strain>
    </source>
</reference>
<evidence type="ECO:0000313" key="14">
    <source>
        <dbReference type="EMBL" id="KAH3677513.1"/>
    </source>
</evidence>
<evidence type="ECO:0000256" key="5">
    <source>
        <dbReference type="ARBA" id="ARBA00022695"/>
    </source>
</evidence>
<evidence type="ECO:0000313" key="15">
    <source>
        <dbReference type="Proteomes" id="UP000788993"/>
    </source>
</evidence>
<dbReference type="SMART" id="SM00450">
    <property type="entry name" value="RHOD"/>
    <property type="match status" value="1"/>
</dbReference>
<keyword evidence="7" id="KW-0594">Phospholipid biosynthesis</keyword>
<keyword evidence="4" id="KW-0808">Transferase</keyword>